<evidence type="ECO:0000256" key="3">
    <source>
        <dbReference type="ARBA" id="ARBA00017473"/>
    </source>
</evidence>
<dbReference type="HAMAP" id="MF_00061">
    <property type="entry name" value="IspE"/>
    <property type="match status" value="1"/>
</dbReference>
<evidence type="ECO:0000256" key="6">
    <source>
        <dbReference type="ARBA" id="ARBA00022777"/>
    </source>
</evidence>
<sequence>MIDEAVTDNDAWSVWPAPAKLNLMLRVVGRRADGYHELQTVFQFVDRCDRLGFRVREDGEVRRDGELPGVAAEADLTVRAARALQAASGCSLGVDIRCEKVLPMGGGLGGGSSDAATTLVALNVLWGTGLDTEALARLALPLGADVPVFVRGQAAWGEGVGERLTPVELPEPWFLVLVPRCSVSTQAVFTHPRLTRDSKPIKLADFTGGDVVNDCLPVVRDEYPAVADALDWLSQWGEARLTGTGACVFAAFAGRDQALAAWEQRPAGIDGFVARGCNRSPLLDRLADIDARLSSRHGPA</sequence>
<evidence type="ECO:0000256" key="4">
    <source>
        <dbReference type="ARBA" id="ARBA00022679"/>
    </source>
</evidence>
<dbReference type="InterPro" id="IPR004424">
    <property type="entry name" value="IspE"/>
</dbReference>
<comment type="pathway">
    <text evidence="10">Isoprenoid biosynthesis; isopentenyl diphosphate biosynthesis via DXP pathway; isopentenyl diphosphate from 1-deoxy-D-xylulose 5-phosphate: step 3/6.</text>
</comment>
<evidence type="ECO:0000256" key="7">
    <source>
        <dbReference type="ARBA" id="ARBA00022840"/>
    </source>
</evidence>
<evidence type="ECO:0000259" key="12">
    <source>
        <dbReference type="Pfam" id="PF08544"/>
    </source>
</evidence>
<dbReference type="RefSeq" id="WP_123141126.1">
    <property type="nucleotide sequence ID" value="NZ_NRRH01000010.1"/>
</dbReference>
<gene>
    <name evidence="10" type="primary">ispE</name>
    <name evidence="13" type="ORF">EDC29_11011</name>
</gene>
<dbReference type="PANTHER" id="PTHR43527:SF2">
    <property type="entry name" value="4-DIPHOSPHOCYTIDYL-2-C-METHYL-D-ERYTHRITOL KINASE, CHLOROPLASTIC"/>
    <property type="match status" value="1"/>
</dbReference>
<proteinExistence type="inferred from homology"/>
<comment type="catalytic activity">
    <reaction evidence="10">
        <text>4-CDP-2-C-methyl-D-erythritol + ATP = 4-CDP-2-C-methyl-D-erythritol 2-phosphate + ADP + H(+)</text>
        <dbReference type="Rhea" id="RHEA:18437"/>
        <dbReference type="ChEBI" id="CHEBI:15378"/>
        <dbReference type="ChEBI" id="CHEBI:30616"/>
        <dbReference type="ChEBI" id="CHEBI:57823"/>
        <dbReference type="ChEBI" id="CHEBI:57919"/>
        <dbReference type="ChEBI" id="CHEBI:456216"/>
        <dbReference type="EC" id="2.7.1.148"/>
    </reaction>
</comment>
<feature type="active site" evidence="10">
    <location>
        <position position="20"/>
    </location>
</feature>
<protein>
    <recommendedName>
        <fullName evidence="3 10">4-diphosphocytidyl-2-C-methyl-D-erythritol kinase</fullName>
        <shortName evidence="10">CMK</shortName>
        <ecNumber evidence="2 10">2.7.1.148</ecNumber>
    </recommendedName>
    <alternativeName>
        <fullName evidence="9 10">4-(cytidine-5'-diphospho)-2-C-methyl-D-erythritol kinase</fullName>
    </alternativeName>
</protein>
<dbReference type="GO" id="GO:0005524">
    <property type="term" value="F:ATP binding"/>
    <property type="evidence" value="ECO:0007669"/>
    <property type="project" value="UniProtKB-UniRule"/>
</dbReference>
<evidence type="ECO:0000259" key="11">
    <source>
        <dbReference type="Pfam" id="PF00288"/>
    </source>
</evidence>
<dbReference type="PIRSF" id="PIRSF010376">
    <property type="entry name" value="IspE"/>
    <property type="match status" value="1"/>
</dbReference>
<evidence type="ECO:0000256" key="5">
    <source>
        <dbReference type="ARBA" id="ARBA00022741"/>
    </source>
</evidence>
<dbReference type="Proteomes" id="UP000295247">
    <property type="component" value="Unassembled WGS sequence"/>
</dbReference>
<dbReference type="NCBIfam" id="TIGR00154">
    <property type="entry name" value="ispE"/>
    <property type="match status" value="1"/>
</dbReference>
<evidence type="ECO:0000256" key="8">
    <source>
        <dbReference type="ARBA" id="ARBA00023229"/>
    </source>
</evidence>
<evidence type="ECO:0000256" key="1">
    <source>
        <dbReference type="ARBA" id="ARBA00009684"/>
    </source>
</evidence>
<accession>A0A4R4A7L3</accession>
<dbReference type="Gene3D" id="3.30.230.10">
    <property type="match status" value="1"/>
</dbReference>
<dbReference type="EMBL" id="SMDC01000010">
    <property type="protein sequence ID" value="TCW34466.1"/>
    <property type="molecule type" value="Genomic_DNA"/>
</dbReference>
<dbReference type="Pfam" id="PF00288">
    <property type="entry name" value="GHMP_kinases_N"/>
    <property type="match status" value="1"/>
</dbReference>
<evidence type="ECO:0000256" key="2">
    <source>
        <dbReference type="ARBA" id="ARBA00012052"/>
    </source>
</evidence>
<dbReference type="EC" id="2.7.1.148" evidence="2 10"/>
<organism evidence="13 14">
    <name type="scientific">Marichromatium gracile</name>
    <name type="common">Chromatium gracile</name>
    <dbReference type="NCBI Taxonomy" id="1048"/>
    <lineage>
        <taxon>Bacteria</taxon>
        <taxon>Pseudomonadati</taxon>
        <taxon>Pseudomonadota</taxon>
        <taxon>Gammaproteobacteria</taxon>
        <taxon>Chromatiales</taxon>
        <taxon>Chromatiaceae</taxon>
        <taxon>Marichromatium</taxon>
    </lineage>
</organism>
<dbReference type="GO" id="GO:0050515">
    <property type="term" value="F:4-(cytidine 5'-diphospho)-2-C-methyl-D-erythritol kinase activity"/>
    <property type="evidence" value="ECO:0007669"/>
    <property type="project" value="UniProtKB-UniRule"/>
</dbReference>
<dbReference type="InterPro" id="IPR020568">
    <property type="entry name" value="Ribosomal_Su5_D2-typ_SF"/>
</dbReference>
<dbReference type="InterPro" id="IPR014721">
    <property type="entry name" value="Ribsml_uS5_D2-typ_fold_subgr"/>
</dbReference>
<evidence type="ECO:0000313" key="14">
    <source>
        <dbReference type="Proteomes" id="UP000295247"/>
    </source>
</evidence>
<evidence type="ECO:0000256" key="10">
    <source>
        <dbReference type="HAMAP-Rule" id="MF_00061"/>
    </source>
</evidence>
<dbReference type="Gene3D" id="3.30.70.890">
    <property type="entry name" value="GHMP kinase, C-terminal domain"/>
    <property type="match status" value="1"/>
</dbReference>
<dbReference type="InterPro" id="IPR036554">
    <property type="entry name" value="GHMP_kinase_C_sf"/>
</dbReference>
<comment type="caution">
    <text evidence="13">The sequence shown here is derived from an EMBL/GenBank/DDBJ whole genome shotgun (WGS) entry which is preliminary data.</text>
</comment>
<feature type="binding site" evidence="10">
    <location>
        <begin position="103"/>
        <end position="113"/>
    </location>
    <ligand>
        <name>ATP</name>
        <dbReference type="ChEBI" id="CHEBI:30616"/>
    </ligand>
</feature>
<keyword evidence="5 10" id="KW-0547">Nucleotide-binding</keyword>
<dbReference type="Pfam" id="PF08544">
    <property type="entry name" value="GHMP_kinases_C"/>
    <property type="match status" value="1"/>
</dbReference>
<feature type="domain" description="GHMP kinase C-terminal" evidence="12">
    <location>
        <begin position="216"/>
        <end position="263"/>
    </location>
</feature>
<keyword evidence="7 10" id="KW-0067">ATP-binding</keyword>
<keyword evidence="6 10" id="KW-0418">Kinase</keyword>
<dbReference type="InterPro" id="IPR006204">
    <property type="entry name" value="GHMP_kinase_N_dom"/>
</dbReference>
<reference evidence="13 14" key="1">
    <citation type="submission" date="2019-03" db="EMBL/GenBank/DDBJ databases">
        <title>Genomic Encyclopedia of Type Strains, Phase IV (KMG-IV): sequencing the most valuable type-strain genomes for metagenomic binning, comparative biology and taxonomic classification.</title>
        <authorList>
            <person name="Goeker M."/>
        </authorList>
    </citation>
    <scope>NUCLEOTIDE SEQUENCE [LARGE SCALE GENOMIC DNA]</scope>
    <source>
        <strain evidence="13 14">DSM 203</strain>
    </source>
</reference>
<evidence type="ECO:0000256" key="9">
    <source>
        <dbReference type="ARBA" id="ARBA00032554"/>
    </source>
</evidence>
<comment type="similarity">
    <text evidence="1 10">Belongs to the GHMP kinase family. IspE subfamily.</text>
</comment>
<dbReference type="SUPFAM" id="SSF55060">
    <property type="entry name" value="GHMP Kinase, C-terminal domain"/>
    <property type="match status" value="1"/>
</dbReference>
<dbReference type="PANTHER" id="PTHR43527">
    <property type="entry name" value="4-DIPHOSPHOCYTIDYL-2-C-METHYL-D-ERYTHRITOL KINASE, CHLOROPLASTIC"/>
    <property type="match status" value="1"/>
</dbReference>
<feature type="active site" evidence="10">
    <location>
        <position position="145"/>
    </location>
</feature>
<dbReference type="SUPFAM" id="SSF54211">
    <property type="entry name" value="Ribosomal protein S5 domain 2-like"/>
    <property type="match status" value="1"/>
</dbReference>
<dbReference type="AlphaFoldDB" id="A0A4R4A7L3"/>
<dbReference type="GO" id="GO:0016114">
    <property type="term" value="P:terpenoid biosynthetic process"/>
    <property type="evidence" value="ECO:0007669"/>
    <property type="project" value="UniProtKB-UniRule"/>
</dbReference>
<dbReference type="InterPro" id="IPR013750">
    <property type="entry name" value="GHMP_kinase_C_dom"/>
</dbReference>
<keyword evidence="4 10" id="KW-0808">Transferase</keyword>
<keyword evidence="8 10" id="KW-0414">Isoprene biosynthesis</keyword>
<comment type="function">
    <text evidence="10">Catalyzes the phosphorylation of the position 2 hydroxy group of 4-diphosphocytidyl-2C-methyl-D-erythritol.</text>
</comment>
<feature type="domain" description="GHMP kinase N-terminal" evidence="11">
    <location>
        <begin position="76"/>
        <end position="152"/>
    </location>
</feature>
<dbReference type="UniPathway" id="UPA00056">
    <property type="reaction ID" value="UER00094"/>
</dbReference>
<name>A0A4R4A7L3_MARGR</name>
<dbReference type="GO" id="GO:0019288">
    <property type="term" value="P:isopentenyl diphosphate biosynthetic process, methylerythritol 4-phosphate pathway"/>
    <property type="evidence" value="ECO:0007669"/>
    <property type="project" value="UniProtKB-UniRule"/>
</dbReference>
<evidence type="ECO:0000313" key="13">
    <source>
        <dbReference type="EMBL" id="TCW34466.1"/>
    </source>
</evidence>